<comment type="caution">
    <text evidence="2">The sequence shown here is derived from an EMBL/GenBank/DDBJ whole genome shotgun (WGS) entry which is preliminary data.</text>
</comment>
<accession>C8PJP4</accession>
<evidence type="ECO:0000313" key="3">
    <source>
        <dbReference type="Proteomes" id="UP000005709"/>
    </source>
</evidence>
<dbReference type="AlphaFoldDB" id="C8PJP4"/>
<keyword evidence="1" id="KW-0472">Membrane</keyword>
<name>C8PJP4_9BACT</name>
<reference evidence="2 3" key="1">
    <citation type="submission" date="2009-07" db="EMBL/GenBank/DDBJ databases">
        <authorList>
            <person name="Madupu R."/>
            <person name="Sebastian Y."/>
            <person name="Durkin A.S."/>
            <person name="Torralba M."/>
            <person name="Methe B."/>
            <person name="Sutton G.G."/>
            <person name="Strausberg R.L."/>
            <person name="Nelson K.E."/>
        </authorList>
    </citation>
    <scope>NUCLEOTIDE SEQUENCE [LARGE SCALE GENOMIC DNA]</scope>
    <source>
        <strain evidence="2 3">RM3268</strain>
    </source>
</reference>
<dbReference type="PIRSF" id="PIRSF004548">
    <property type="entry name" value="CreD"/>
    <property type="match status" value="1"/>
</dbReference>
<protein>
    <submittedName>
        <fullName evidence="2">Inner membrane protein CreD</fullName>
    </submittedName>
</protein>
<evidence type="ECO:0000313" key="2">
    <source>
        <dbReference type="EMBL" id="EEV17149.1"/>
    </source>
</evidence>
<feature type="transmembrane region" description="Helical" evidence="1">
    <location>
        <begin position="395"/>
        <end position="415"/>
    </location>
</feature>
<dbReference type="EMBL" id="ACYG01000027">
    <property type="protein sequence ID" value="EEV17149.1"/>
    <property type="molecule type" value="Genomic_DNA"/>
</dbReference>
<feature type="transmembrane region" description="Helical" evidence="1">
    <location>
        <begin position="64"/>
        <end position="85"/>
    </location>
</feature>
<gene>
    <name evidence="2" type="ORF">CAMGR0001_1444</name>
</gene>
<feature type="transmembrane region" description="Helical" evidence="1">
    <location>
        <begin position="421"/>
        <end position="441"/>
    </location>
</feature>
<proteinExistence type="predicted"/>
<keyword evidence="3" id="KW-1185">Reference proteome</keyword>
<dbReference type="InterPro" id="IPR010364">
    <property type="entry name" value="Uncharacterised_IM_CreD"/>
</dbReference>
<dbReference type="eggNOG" id="COG4452">
    <property type="taxonomic scope" value="Bacteria"/>
</dbReference>
<organism evidence="2 3">
    <name type="scientific">Campylobacter gracilis RM3268</name>
    <dbReference type="NCBI Taxonomy" id="553220"/>
    <lineage>
        <taxon>Bacteria</taxon>
        <taxon>Pseudomonadati</taxon>
        <taxon>Campylobacterota</taxon>
        <taxon>Epsilonproteobacteria</taxon>
        <taxon>Campylobacterales</taxon>
        <taxon>Campylobacteraceae</taxon>
        <taxon>Campylobacter</taxon>
    </lineage>
</organism>
<dbReference type="NCBIfam" id="NF008712">
    <property type="entry name" value="PRK11715.1-1"/>
    <property type="match status" value="1"/>
</dbReference>
<feature type="transmembrane region" description="Helical" evidence="1">
    <location>
        <begin position="369"/>
        <end position="388"/>
    </location>
</feature>
<sequence length="515" mass="57554">MQRNSKNSKRYPQRFTSETRLEFIKFLPLKAPSVYSSSLKFYFKFYLKGEPLLNSTKNAIRGAFWTKPFIVLVLLLLLLIPLSFIDNLTYSRSETKQLAQDSILTPVGGELQIQGLAIVVPYAEIIEAIDKSNNELVKRRVEKNFIIVPKNYSLAAEIDPTYLKRGIFRVPIYNGDFALKADFEAINYTELGVDPARLNFDEAVLVLGVGNQKSFTASPALSLNGKELKQYHGNTEAKIFDRSLIYKLPASALSSDFSISGTLKIQGGEALHLAPIAQNSRFEISSTWASPSFGGGFIAKSREVSASGFKASWEVTGLAAGIAPAWLADQDDRVAMTNWRSNDDRNDAVSIGFIEPVNNYSLIKRCTDYALLFLAVPFLAIFLCEVYTHERIHPIQYLLIGLEDVVFYLLVLSLSEHMGFALSYAASAIAVSAIVFFYASAIFKGARWGIFITCVQLVSYAILYVILNSEDYALLMGSLMIFAVISLVMYFTRKLDWYDTAIPSGEKKQEQEPEI</sequence>
<dbReference type="GO" id="GO:0005886">
    <property type="term" value="C:plasma membrane"/>
    <property type="evidence" value="ECO:0007669"/>
    <property type="project" value="TreeGrafter"/>
</dbReference>
<dbReference type="Pfam" id="PF06123">
    <property type="entry name" value="CreD"/>
    <property type="match status" value="1"/>
</dbReference>
<evidence type="ECO:0000256" key="1">
    <source>
        <dbReference type="SAM" id="Phobius"/>
    </source>
</evidence>
<dbReference type="PANTHER" id="PTHR30092">
    <property type="entry name" value="INNER MEMBRANE PROTEIN CRED"/>
    <property type="match status" value="1"/>
</dbReference>
<dbReference type="STRING" id="824.CGRAC_0781"/>
<dbReference type="PANTHER" id="PTHR30092:SF0">
    <property type="entry name" value="INNER MEMBRANE PROTEIN CRED"/>
    <property type="match status" value="1"/>
</dbReference>
<dbReference type="Proteomes" id="UP000005709">
    <property type="component" value="Unassembled WGS sequence"/>
</dbReference>
<feature type="transmembrane region" description="Helical" evidence="1">
    <location>
        <begin position="448"/>
        <end position="466"/>
    </location>
</feature>
<keyword evidence="1" id="KW-1133">Transmembrane helix</keyword>
<keyword evidence="1" id="KW-0812">Transmembrane</keyword>
<feature type="transmembrane region" description="Helical" evidence="1">
    <location>
        <begin position="472"/>
        <end position="491"/>
    </location>
</feature>